<feature type="region of interest" description="Disordered" evidence="3">
    <location>
        <begin position="44"/>
        <end position="78"/>
    </location>
</feature>
<evidence type="ECO:0000256" key="3">
    <source>
        <dbReference type="SAM" id="MobiDB-lite"/>
    </source>
</evidence>
<sequence>MSSYSAADVAALNRTLAALRAQPDDIHCPQLAALKAWATEVGASFPAPTAPSAPAESAEPKCDDESEPDEERWTLSDAEPAAIPAKCGEPSDADVDAAVAAKAEAAELHSDGKKEEAIAKMGEALTFNPNNAMYWGLRALYHLEYEKPRAALHDANKALELNPQNVRALRVRGTVNRHLGHWEDSLKDLSAAQAVDYDEKTNETLKYVQHRAMERHKRELARQRAKEEAAERRQEELRRQRQQEAAAAAAEARAASDGMPGGTPGGMPRAFPAGMPGGMPGAMPPGMESILQDPDIVAAMQDPEVGPKLTQMMQNPMAAMSLMNDPKVGPVMQKIMSKMMGGGGMPGAMGGMGGGMPGGFPGAGGMPSHGCASSGAARSTPQDDLD</sequence>
<dbReference type="KEGG" id="loi:92359410"/>
<evidence type="ECO:0000256" key="1">
    <source>
        <dbReference type="ARBA" id="ARBA00022737"/>
    </source>
</evidence>
<feature type="compositionally biased region" description="Polar residues" evidence="3">
    <location>
        <begin position="376"/>
        <end position="386"/>
    </location>
</feature>
<dbReference type="Proteomes" id="UP000674143">
    <property type="component" value="Unassembled WGS sequence"/>
</dbReference>
<dbReference type="PANTHER" id="PTHR45883">
    <property type="entry name" value="HSC70-INTERACTING PROTEIN"/>
    <property type="match status" value="1"/>
</dbReference>
<keyword evidence="1" id="KW-0677">Repeat</keyword>
<dbReference type="SMART" id="SM00727">
    <property type="entry name" value="STI1"/>
    <property type="match status" value="1"/>
</dbReference>
<proteinExistence type="predicted"/>
<dbReference type="InterPro" id="IPR006636">
    <property type="entry name" value="STI1_HS-bd"/>
</dbReference>
<dbReference type="RefSeq" id="XP_067061413.1">
    <property type="nucleotide sequence ID" value="XM_067205476.1"/>
</dbReference>
<dbReference type="GO" id="GO:0030544">
    <property type="term" value="F:Hsp70 protein binding"/>
    <property type="evidence" value="ECO:0007669"/>
    <property type="project" value="TreeGrafter"/>
</dbReference>
<dbReference type="InterPro" id="IPR019734">
    <property type="entry name" value="TPR_rpt"/>
</dbReference>
<feature type="compositionally biased region" description="Basic and acidic residues" evidence="3">
    <location>
        <begin position="221"/>
        <end position="242"/>
    </location>
</feature>
<dbReference type="PANTHER" id="PTHR45883:SF2">
    <property type="entry name" value="HSC70-INTERACTING PROTEIN"/>
    <property type="match status" value="1"/>
</dbReference>
<dbReference type="Pfam" id="PF17830">
    <property type="entry name" value="STI1-HOP_DP"/>
    <property type="match status" value="1"/>
</dbReference>
<feature type="compositionally biased region" description="Low complexity" evidence="3">
    <location>
        <begin position="243"/>
        <end position="255"/>
    </location>
</feature>
<evidence type="ECO:0000313" key="6">
    <source>
        <dbReference type="Proteomes" id="UP000674143"/>
    </source>
</evidence>
<feature type="domain" description="STI1" evidence="4">
    <location>
        <begin position="293"/>
        <end position="332"/>
    </location>
</feature>
<gene>
    <name evidence="5" type="ORF">LSCM4_03473</name>
</gene>
<dbReference type="SUPFAM" id="SSF48452">
    <property type="entry name" value="TPR-like"/>
    <property type="match status" value="1"/>
</dbReference>
<feature type="region of interest" description="Disordered" evidence="3">
    <location>
        <begin position="221"/>
        <end position="262"/>
    </location>
</feature>
<dbReference type="AlphaFoldDB" id="A0A836HAM8"/>
<dbReference type="FunFam" id="1.25.40.10:FF:002618">
    <property type="entry name" value="Hsc70-interacting protein (Hip), putative"/>
    <property type="match status" value="1"/>
</dbReference>
<evidence type="ECO:0000259" key="4">
    <source>
        <dbReference type="SMART" id="SM00727"/>
    </source>
</evidence>
<feature type="region of interest" description="Disordered" evidence="3">
    <location>
        <begin position="359"/>
        <end position="386"/>
    </location>
</feature>
<accession>A0A836HAM8</accession>
<feature type="compositionally biased region" description="Low complexity" evidence="3">
    <location>
        <begin position="46"/>
        <end position="57"/>
    </location>
</feature>
<name>A0A836HAM8_9TRYP</name>
<dbReference type="InterPro" id="IPR011990">
    <property type="entry name" value="TPR-like_helical_dom_sf"/>
</dbReference>
<dbReference type="Gene3D" id="1.25.40.10">
    <property type="entry name" value="Tetratricopeptide repeat domain"/>
    <property type="match status" value="1"/>
</dbReference>
<dbReference type="InterPro" id="IPR041243">
    <property type="entry name" value="STI1/HOP_DP"/>
</dbReference>
<keyword evidence="6" id="KW-1185">Reference proteome</keyword>
<dbReference type="EMBL" id="JAFHLR010000029">
    <property type="protein sequence ID" value="KAG5473410.1"/>
    <property type="molecule type" value="Genomic_DNA"/>
</dbReference>
<reference evidence="6" key="1">
    <citation type="journal article" date="2021" name="Microbiol. Resour. Announc.">
        <title>LGAAP: Leishmaniinae Genome Assembly and Annotation Pipeline.</title>
        <authorList>
            <person name="Almutairi H."/>
            <person name="Urbaniak M.D."/>
            <person name="Bates M.D."/>
            <person name="Jariyapan N."/>
            <person name="Kwakye-Nuako G."/>
            <person name="Thomaz-Soccol V."/>
            <person name="Al-Salem W.S."/>
            <person name="Dillon R.J."/>
            <person name="Bates P.A."/>
            <person name="Gatherer D."/>
        </authorList>
    </citation>
    <scope>NUCLEOTIDE SEQUENCE [LARGE SCALE GENOMIC DNA]</scope>
</reference>
<protein>
    <recommendedName>
        <fullName evidence="4">STI1 domain-containing protein</fullName>
    </recommendedName>
</protein>
<dbReference type="GeneID" id="92359410"/>
<keyword evidence="2" id="KW-0802">TPR repeat</keyword>
<comment type="caution">
    <text evidence="5">The sequence shown here is derived from an EMBL/GenBank/DDBJ whole genome shotgun (WGS) entry which is preliminary data.</text>
</comment>
<dbReference type="FunFam" id="1.10.260.100:FF:000014">
    <property type="entry name" value="Hsc70-interacting protein"/>
    <property type="match status" value="1"/>
</dbReference>
<evidence type="ECO:0000256" key="2">
    <source>
        <dbReference type="ARBA" id="ARBA00022803"/>
    </source>
</evidence>
<reference evidence="6" key="2">
    <citation type="journal article" date="2021" name="Sci. Data">
        <title>Chromosome-scale genome sequencing, assembly and annotation of six genomes from subfamily Leishmaniinae.</title>
        <authorList>
            <person name="Almutairi H."/>
            <person name="Urbaniak M.D."/>
            <person name="Bates M.D."/>
            <person name="Jariyapan N."/>
            <person name="Kwakye-Nuako G."/>
            <person name="Thomaz Soccol V."/>
            <person name="Al-Salem W.S."/>
            <person name="Dillon R.J."/>
            <person name="Bates P.A."/>
            <person name="Gatherer D."/>
        </authorList>
    </citation>
    <scope>NUCLEOTIDE SEQUENCE [LARGE SCALE GENOMIC DNA]</scope>
</reference>
<organism evidence="5 6">
    <name type="scientific">Leishmania orientalis</name>
    <dbReference type="NCBI Taxonomy" id="2249476"/>
    <lineage>
        <taxon>Eukaryota</taxon>
        <taxon>Discoba</taxon>
        <taxon>Euglenozoa</taxon>
        <taxon>Kinetoplastea</taxon>
        <taxon>Metakinetoplastina</taxon>
        <taxon>Trypanosomatida</taxon>
        <taxon>Trypanosomatidae</taxon>
        <taxon>Leishmaniinae</taxon>
        <taxon>Leishmania</taxon>
    </lineage>
</organism>
<dbReference type="Gene3D" id="1.10.260.100">
    <property type="match status" value="1"/>
</dbReference>
<evidence type="ECO:0000313" key="5">
    <source>
        <dbReference type="EMBL" id="KAG5473410.1"/>
    </source>
</evidence>
<dbReference type="SMART" id="SM00028">
    <property type="entry name" value="TPR"/>
    <property type="match status" value="3"/>
</dbReference>